<dbReference type="InterPro" id="IPR029025">
    <property type="entry name" value="T3SS_substrate_exporter_C"/>
</dbReference>
<proteinExistence type="predicted"/>
<keyword evidence="2" id="KW-1185">Reference proteome</keyword>
<dbReference type="GO" id="GO:0009306">
    <property type="term" value="P:protein secretion"/>
    <property type="evidence" value="ECO:0007669"/>
    <property type="project" value="InterPro"/>
</dbReference>
<comment type="caution">
    <text evidence="1">The sequence shown here is derived from an EMBL/GenBank/DDBJ whole genome shotgun (WGS) entry which is preliminary data.</text>
</comment>
<reference evidence="1 2" key="1">
    <citation type="submission" date="2018-11" db="EMBL/GenBank/DDBJ databases">
        <title>Genomic Encyclopedia of Type Strains, Phase IV (KMG-IV): sequencing the most valuable type-strain genomes for metagenomic binning, comparative biology and taxonomic classification.</title>
        <authorList>
            <person name="Goeker M."/>
        </authorList>
    </citation>
    <scope>NUCLEOTIDE SEQUENCE [LARGE SCALE GENOMIC DNA]</scope>
    <source>
        <strain evidence="1 2">DSM 18090</strain>
    </source>
</reference>
<keyword evidence="1" id="KW-0282">Flagellum</keyword>
<keyword evidence="1" id="KW-0966">Cell projection</keyword>
<dbReference type="PANTHER" id="PTHR30531:SF12">
    <property type="entry name" value="FLAGELLAR BIOSYNTHETIC PROTEIN FLHB"/>
    <property type="match status" value="1"/>
</dbReference>
<evidence type="ECO:0000313" key="2">
    <source>
        <dbReference type="Proteomes" id="UP000276443"/>
    </source>
</evidence>
<dbReference type="AlphaFoldDB" id="A0A3N5BLG2"/>
<dbReference type="OrthoDB" id="5244399at2"/>
<dbReference type="InterPro" id="IPR006135">
    <property type="entry name" value="T3SS_substrate_exporter"/>
</dbReference>
<dbReference type="Gene3D" id="3.40.1690.10">
    <property type="entry name" value="secretion proteins EscU"/>
    <property type="match status" value="1"/>
</dbReference>
<dbReference type="RefSeq" id="WP_124220066.1">
    <property type="nucleotide sequence ID" value="NZ_RKRF01000007.1"/>
</dbReference>
<name>A0A3N5BLG2_9BACI</name>
<organism evidence="1 2">
    <name type="scientific">Aquisalibacillus elongatus</name>
    <dbReference type="NCBI Taxonomy" id="485577"/>
    <lineage>
        <taxon>Bacteria</taxon>
        <taxon>Bacillati</taxon>
        <taxon>Bacillota</taxon>
        <taxon>Bacilli</taxon>
        <taxon>Bacillales</taxon>
        <taxon>Bacillaceae</taxon>
        <taxon>Aquisalibacillus</taxon>
    </lineage>
</organism>
<dbReference type="SUPFAM" id="SSF160544">
    <property type="entry name" value="EscU C-terminal domain-like"/>
    <property type="match status" value="1"/>
</dbReference>
<sequence length="91" mass="10449">MKKYRPNRKSAIALNYDEEQDQAPHVVAKGEGLIAEEIINRASEAEVPVYEDETLVQLMNELNINESIPEDLYQAVAEVFAFIYQSDQKYI</sequence>
<gene>
    <name evidence="1" type="ORF">EDC24_0897</name>
</gene>
<accession>A0A3N5BLG2</accession>
<dbReference type="EMBL" id="RKRF01000007">
    <property type="protein sequence ID" value="RPF56010.1"/>
    <property type="molecule type" value="Genomic_DNA"/>
</dbReference>
<keyword evidence="1" id="KW-0969">Cilium</keyword>
<dbReference type="GO" id="GO:0005886">
    <property type="term" value="C:plasma membrane"/>
    <property type="evidence" value="ECO:0007669"/>
    <property type="project" value="TreeGrafter"/>
</dbReference>
<dbReference type="Pfam" id="PF01312">
    <property type="entry name" value="Bac_export_2"/>
    <property type="match status" value="1"/>
</dbReference>
<dbReference type="PANTHER" id="PTHR30531">
    <property type="entry name" value="FLAGELLAR BIOSYNTHETIC PROTEIN FLHB"/>
    <property type="match status" value="1"/>
</dbReference>
<dbReference type="Proteomes" id="UP000276443">
    <property type="component" value="Unassembled WGS sequence"/>
</dbReference>
<evidence type="ECO:0000313" key="1">
    <source>
        <dbReference type="EMBL" id="RPF56010.1"/>
    </source>
</evidence>
<protein>
    <submittedName>
        <fullName evidence="1">Flagellar biosynthesis protein</fullName>
    </submittedName>
</protein>